<dbReference type="KEGG" id="pbj:VN24_13755"/>
<name>A0A0D5NKA2_9BACL</name>
<reference evidence="2" key="2">
    <citation type="submission" date="2015-03" db="EMBL/GenBank/DDBJ databases">
        <title>Genome sequence of Paenibacillus beijingensis strain DSM 24997T.</title>
        <authorList>
            <person name="Kwak Y."/>
            <person name="Shin J.-H."/>
        </authorList>
    </citation>
    <scope>NUCLEOTIDE SEQUENCE [LARGE SCALE GENOMIC DNA]</scope>
    <source>
        <strain evidence="2">DSM 24997</strain>
    </source>
</reference>
<sequence length="72" mass="8047">MGVKSFSAVSFGKRTTAQPNFCSTIKKESGAGGLFWRSACVRLKAFCKKATSEAYALFLDFYHYMGYKIKKS</sequence>
<reference evidence="1 2" key="1">
    <citation type="journal article" date="2015" name="J. Biotechnol.">
        <title>Complete genome sequence of Paenibacillus beijingensis 7188(T) (=DSM 24997(T)), a novel rhizobacterium from jujube garden soil.</title>
        <authorList>
            <person name="Kwak Y."/>
            <person name="Shin J.H."/>
        </authorList>
    </citation>
    <scope>NUCLEOTIDE SEQUENCE [LARGE SCALE GENOMIC DNA]</scope>
    <source>
        <strain evidence="1 2">DSM 24997</strain>
    </source>
</reference>
<dbReference type="STRING" id="1126833.VN24_13755"/>
<dbReference type="PATRIC" id="fig|1126833.4.peg.3001"/>
<keyword evidence="2" id="KW-1185">Reference proteome</keyword>
<evidence type="ECO:0000313" key="2">
    <source>
        <dbReference type="Proteomes" id="UP000032633"/>
    </source>
</evidence>
<dbReference type="EMBL" id="CP011058">
    <property type="protein sequence ID" value="AJY75437.1"/>
    <property type="molecule type" value="Genomic_DNA"/>
</dbReference>
<proteinExistence type="predicted"/>
<dbReference type="Proteomes" id="UP000032633">
    <property type="component" value="Chromosome"/>
</dbReference>
<dbReference type="AlphaFoldDB" id="A0A0D5NKA2"/>
<accession>A0A0D5NKA2</accession>
<evidence type="ECO:0000313" key="1">
    <source>
        <dbReference type="EMBL" id="AJY75437.1"/>
    </source>
</evidence>
<organism evidence="1 2">
    <name type="scientific">Paenibacillus beijingensis</name>
    <dbReference type="NCBI Taxonomy" id="1126833"/>
    <lineage>
        <taxon>Bacteria</taxon>
        <taxon>Bacillati</taxon>
        <taxon>Bacillota</taxon>
        <taxon>Bacilli</taxon>
        <taxon>Bacillales</taxon>
        <taxon>Paenibacillaceae</taxon>
        <taxon>Paenibacillus</taxon>
    </lineage>
</organism>
<dbReference type="HOGENOM" id="CLU_2718479_0_0_9"/>
<protein>
    <submittedName>
        <fullName evidence="1">Uncharacterized protein</fullName>
    </submittedName>
</protein>
<gene>
    <name evidence="1" type="ORF">VN24_13755</name>
</gene>